<evidence type="ECO:0008006" key="4">
    <source>
        <dbReference type="Google" id="ProtNLM"/>
    </source>
</evidence>
<dbReference type="AlphaFoldDB" id="A0A841AL86"/>
<evidence type="ECO:0000313" key="2">
    <source>
        <dbReference type="EMBL" id="MBB5842732.1"/>
    </source>
</evidence>
<evidence type="ECO:0000256" key="1">
    <source>
        <dbReference type="SAM" id="Phobius"/>
    </source>
</evidence>
<organism evidence="2 3">
    <name type="scientific">Conyzicola lurida</name>
    <dbReference type="NCBI Taxonomy" id="1172621"/>
    <lineage>
        <taxon>Bacteria</taxon>
        <taxon>Bacillati</taxon>
        <taxon>Actinomycetota</taxon>
        <taxon>Actinomycetes</taxon>
        <taxon>Micrococcales</taxon>
        <taxon>Microbacteriaceae</taxon>
        <taxon>Conyzicola</taxon>
    </lineage>
</organism>
<protein>
    <recommendedName>
        <fullName evidence="4">Integral membrane protein</fullName>
    </recommendedName>
</protein>
<comment type="caution">
    <text evidence="2">The sequence shown here is derived from an EMBL/GenBank/DDBJ whole genome shotgun (WGS) entry which is preliminary data.</text>
</comment>
<accession>A0A841AL86</accession>
<feature type="transmembrane region" description="Helical" evidence="1">
    <location>
        <begin position="73"/>
        <end position="99"/>
    </location>
</feature>
<proteinExistence type="predicted"/>
<keyword evidence="1" id="KW-0812">Transmembrane</keyword>
<gene>
    <name evidence="2" type="ORF">HD599_001055</name>
</gene>
<dbReference type="EMBL" id="JACHMJ010000001">
    <property type="protein sequence ID" value="MBB5842732.1"/>
    <property type="molecule type" value="Genomic_DNA"/>
</dbReference>
<name>A0A841AL86_9MICO</name>
<keyword evidence="1" id="KW-0472">Membrane</keyword>
<dbReference type="RefSeq" id="WP_184234306.1">
    <property type="nucleotide sequence ID" value="NZ_JACHMJ010000001.1"/>
</dbReference>
<dbReference type="Proteomes" id="UP000536685">
    <property type="component" value="Unassembled WGS sequence"/>
</dbReference>
<reference evidence="2 3" key="1">
    <citation type="submission" date="2020-08" db="EMBL/GenBank/DDBJ databases">
        <title>Sequencing the genomes of 1000 actinobacteria strains.</title>
        <authorList>
            <person name="Klenk H.-P."/>
        </authorList>
    </citation>
    <scope>NUCLEOTIDE SEQUENCE [LARGE SCALE GENOMIC DNA]</scope>
    <source>
        <strain evidence="2 3">DSM 105784</strain>
    </source>
</reference>
<keyword evidence="3" id="KW-1185">Reference proteome</keyword>
<keyword evidence="1" id="KW-1133">Transmembrane helix</keyword>
<feature type="transmembrane region" description="Helical" evidence="1">
    <location>
        <begin position="12"/>
        <end position="33"/>
    </location>
</feature>
<feature type="transmembrane region" description="Helical" evidence="1">
    <location>
        <begin position="111"/>
        <end position="129"/>
    </location>
</feature>
<feature type="transmembrane region" description="Helical" evidence="1">
    <location>
        <begin position="45"/>
        <end position="66"/>
    </location>
</feature>
<sequence length="154" mass="16254">MTTTTPTRSTGLGRVLIAVYGLLALAATGRSVFQILDDFDQAPVAYALSALAAVVYIVATVALIVPGDTWYRVAWITIGFEFVGVIVVGLLSIFDPVLFPAKTVWSMFGRGYGFVPLVLPVLGMVWLYLRRPRAATSTPASASPGTTSPGTTAA</sequence>
<evidence type="ECO:0000313" key="3">
    <source>
        <dbReference type="Proteomes" id="UP000536685"/>
    </source>
</evidence>